<dbReference type="AlphaFoldDB" id="W9IHT0"/>
<evidence type="ECO:0000313" key="2">
    <source>
        <dbReference type="Proteomes" id="UP000030753"/>
    </source>
</evidence>
<evidence type="ECO:0000313" key="1">
    <source>
        <dbReference type="EMBL" id="EWY94202.1"/>
    </source>
</evidence>
<proteinExistence type="predicted"/>
<reference evidence="1 2" key="1">
    <citation type="submission" date="2011-06" db="EMBL/GenBank/DDBJ databases">
        <title>The Genome Sequence of Fusarium oxysporum FOSC 3-a.</title>
        <authorList>
            <consortium name="The Broad Institute Genome Sequencing Platform"/>
            <person name="Ma L.-J."/>
            <person name="Gale L.R."/>
            <person name="Schwartz D.C."/>
            <person name="Zhou S."/>
            <person name="Corby-Kistler H."/>
            <person name="Young S.K."/>
            <person name="Zeng Q."/>
            <person name="Gargeya S."/>
            <person name="Fitzgerald M."/>
            <person name="Haas B."/>
            <person name="Abouelleil A."/>
            <person name="Alvarado L."/>
            <person name="Arachchi H.M."/>
            <person name="Berlin A."/>
            <person name="Brown A."/>
            <person name="Chapman S.B."/>
            <person name="Chen Z."/>
            <person name="Dunbar C."/>
            <person name="Freedman E."/>
            <person name="Gearin G."/>
            <person name="Gellesch M."/>
            <person name="Goldberg J."/>
            <person name="Griggs A."/>
            <person name="Gujja S."/>
            <person name="Heiman D."/>
            <person name="Howarth C."/>
            <person name="Larson L."/>
            <person name="Lui A."/>
            <person name="MacDonald P.J.P."/>
            <person name="Mehta T."/>
            <person name="Montmayeur A."/>
            <person name="Murphy C."/>
            <person name="Neiman D."/>
            <person name="Pearson M."/>
            <person name="Priest M."/>
            <person name="Roberts A."/>
            <person name="Saif S."/>
            <person name="Shea T."/>
            <person name="Shenoy N."/>
            <person name="Sisk P."/>
            <person name="Stolte C."/>
            <person name="Sykes S."/>
            <person name="Wortman J."/>
            <person name="Nusbaum C."/>
            <person name="Birren B."/>
        </authorList>
    </citation>
    <scope>NUCLEOTIDE SEQUENCE [LARGE SCALE GENOMIC DNA]</scope>
    <source>
        <strain evidence="2">FOSC 3-a</strain>
        <strain evidence="1">NRRL 32931</strain>
    </source>
</reference>
<dbReference type="EMBL" id="JH717842">
    <property type="protein sequence ID" value="EWY94201.1"/>
    <property type="molecule type" value="Genomic_DNA"/>
</dbReference>
<dbReference type="EMBL" id="JH717842">
    <property type="protein sequence ID" value="EWY94202.1"/>
    <property type="molecule type" value="Genomic_DNA"/>
</dbReference>
<name>W9IHT0_FUSOX</name>
<accession>W9IHT0</accession>
<sequence length="119" mass="13427">MRCKAKQQYGQPLPWQMLSRAGPLFPPMAMLSGQPPLPADSRRLYQPFQATPGPFECASAYPEMWRVCLQTRQTPFQRAWRLTSPRIEWLHGPGSSAGSCLRGVAHLGSWLHCYASLLQ</sequence>
<dbReference type="Proteomes" id="UP000030753">
    <property type="component" value="Unassembled WGS sequence"/>
</dbReference>
<organism evidence="1 2">
    <name type="scientific">Fusarium oxysporum NRRL 32931</name>
    <dbReference type="NCBI Taxonomy" id="660029"/>
    <lineage>
        <taxon>Eukaryota</taxon>
        <taxon>Fungi</taxon>
        <taxon>Dikarya</taxon>
        <taxon>Ascomycota</taxon>
        <taxon>Pezizomycotina</taxon>
        <taxon>Sordariomycetes</taxon>
        <taxon>Hypocreomycetidae</taxon>
        <taxon>Hypocreales</taxon>
        <taxon>Nectriaceae</taxon>
        <taxon>Fusarium</taxon>
        <taxon>Fusarium oxysporum species complex</taxon>
    </lineage>
</organism>
<protein>
    <submittedName>
        <fullName evidence="1">Uncharacterized protein</fullName>
    </submittedName>
</protein>
<reference evidence="1" key="2">
    <citation type="submission" date="2012-06" db="EMBL/GenBank/DDBJ databases">
        <title>Annotation of the Genome Sequence of Fusarium oxysporum NRRL32931.</title>
        <authorList>
            <consortium name="The Broad Institute Genomics Platform"/>
            <person name="Ma L.-J."/>
            <person name="Corby-Kistler H."/>
            <person name="Broz K."/>
            <person name="Gale L.R."/>
            <person name="Jonkers W."/>
            <person name="O'Donnell K."/>
            <person name="Ploetz R."/>
            <person name="Steinberg C."/>
            <person name="Schwartz D.C."/>
            <person name="VanEtten H."/>
            <person name="Zhou S."/>
            <person name="Young S.K."/>
            <person name="Zeng Q."/>
            <person name="Gargeya S."/>
            <person name="Fitzgerald M."/>
            <person name="Abouelleil A."/>
            <person name="Alvarado L."/>
            <person name="Chapman S.B."/>
            <person name="Gainer-Dewar J."/>
            <person name="Goldberg J."/>
            <person name="Griggs A."/>
            <person name="Gujja S."/>
            <person name="Hansen M."/>
            <person name="Howarth C."/>
            <person name="Imamovic A."/>
            <person name="Ireland A."/>
            <person name="Larimer J."/>
            <person name="McCowan C."/>
            <person name="Murphy C."/>
            <person name="Pearson M."/>
            <person name="Poon T.W."/>
            <person name="Priest M."/>
            <person name="Roberts A."/>
            <person name="Saif S."/>
            <person name="Shea T."/>
            <person name="Sykes S."/>
            <person name="Wortman J."/>
            <person name="Nusbaum C."/>
            <person name="Birren B."/>
        </authorList>
    </citation>
    <scope>NUCLEOTIDE SEQUENCE</scope>
    <source>
        <strain evidence="1">NRRL 32931</strain>
    </source>
</reference>
<gene>
    <name evidence="1" type="ORF">FOYG_07041</name>
</gene>
<dbReference type="HOGENOM" id="CLU_2263840_0_0_1"/>